<dbReference type="AlphaFoldDB" id="A0A6A6HN31"/>
<gene>
    <name evidence="7" type="ORF">EV356DRAFT_528755</name>
</gene>
<accession>A0A6A6HN31</accession>
<evidence type="ECO:0000313" key="8">
    <source>
        <dbReference type="Proteomes" id="UP000800092"/>
    </source>
</evidence>
<reference evidence="7" key="1">
    <citation type="journal article" date="2020" name="Stud. Mycol.">
        <title>101 Dothideomycetes genomes: a test case for predicting lifestyles and emergence of pathogens.</title>
        <authorList>
            <person name="Haridas S."/>
            <person name="Albert R."/>
            <person name="Binder M."/>
            <person name="Bloem J."/>
            <person name="Labutti K."/>
            <person name="Salamov A."/>
            <person name="Andreopoulos B."/>
            <person name="Baker S."/>
            <person name="Barry K."/>
            <person name="Bills G."/>
            <person name="Bluhm B."/>
            <person name="Cannon C."/>
            <person name="Castanera R."/>
            <person name="Culley D."/>
            <person name="Daum C."/>
            <person name="Ezra D."/>
            <person name="Gonzalez J."/>
            <person name="Henrissat B."/>
            <person name="Kuo A."/>
            <person name="Liang C."/>
            <person name="Lipzen A."/>
            <person name="Lutzoni F."/>
            <person name="Magnuson J."/>
            <person name="Mondo S."/>
            <person name="Nolan M."/>
            <person name="Ohm R."/>
            <person name="Pangilinan J."/>
            <person name="Park H.-J."/>
            <person name="Ramirez L."/>
            <person name="Alfaro M."/>
            <person name="Sun H."/>
            <person name="Tritt A."/>
            <person name="Yoshinaga Y."/>
            <person name="Zwiers L.-H."/>
            <person name="Turgeon B."/>
            <person name="Goodwin S."/>
            <person name="Spatafora J."/>
            <person name="Crous P."/>
            <person name="Grigoriev I."/>
        </authorList>
    </citation>
    <scope>NUCLEOTIDE SEQUENCE</scope>
    <source>
        <strain evidence="7">Tuck. ex Michener</strain>
    </source>
</reference>
<keyword evidence="4" id="KW-0496">Mitochondrion</keyword>
<dbReference type="Proteomes" id="UP000800092">
    <property type="component" value="Unassembled WGS sequence"/>
</dbReference>
<comment type="subcellular location">
    <subcellularLocation>
        <location evidence="1">Mitochondrion inner membrane</location>
    </subcellularLocation>
</comment>
<dbReference type="EMBL" id="ML991774">
    <property type="protein sequence ID" value="KAF2238860.1"/>
    <property type="molecule type" value="Genomic_DNA"/>
</dbReference>
<evidence type="ECO:0008006" key="9">
    <source>
        <dbReference type="Google" id="ProtNLM"/>
    </source>
</evidence>
<dbReference type="PANTHER" id="PTHR21181">
    <property type="match status" value="1"/>
</dbReference>
<sequence>MRVSTIFAFRHIGTNPLGPLLRCTPIQVQKIQRARASSNATSSELEGARSYCLNLLQKYDSPSYVLQTFIPRTARDAYLAIRAFNVDIARIADATSNVTVGTMRMQFWRDAITKALAGSPPKEPAAVLLASAQENLQSRSEGIARLSKGWFLRIINAREQHLANQPFPTLVELETYAENTYSTLLYLTLSSLPLSSITADHVASHIGKASGIAAVLRGFPLIAFPPPPNHHSNQAAFGGVSAGGRHGAVLLPLDVMAETGVREEEILRRGADAEGLRDAVFQVATRANDHILTARQMLRNLRAGEDVGHDFEHQHEEGHSYSGREDSNAFAQLGDINRAFGVFLNAVPTTMWLEKLERADFDAFAPSLRSPDWRLPWKAYWAYTRRKF</sequence>
<dbReference type="GO" id="GO:0032981">
    <property type="term" value="P:mitochondrial respiratory chain complex I assembly"/>
    <property type="evidence" value="ECO:0007669"/>
    <property type="project" value="TreeGrafter"/>
</dbReference>
<evidence type="ECO:0000313" key="7">
    <source>
        <dbReference type="EMBL" id="KAF2238860.1"/>
    </source>
</evidence>
<evidence type="ECO:0000256" key="1">
    <source>
        <dbReference type="ARBA" id="ARBA00004273"/>
    </source>
</evidence>
<dbReference type="InterPro" id="IPR008949">
    <property type="entry name" value="Isoprenoid_synthase_dom_sf"/>
</dbReference>
<comment type="similarity">
    <text evidence="6">Belongs to the NDUFAF6 family.</text>
</comment>
<protein>
    <recommendedName>
        <fullName evidence="9">Squalene/phytoene synthase</fullName>
    </recommendedName>
</protein>
<evidence type="ECO:0000256" key="6">
    <source>
        <dbReference type="ARBA" id="ARBA00038273"/>
    </source>
</evidence>
<proteinExistence type="inferred from homology"/>
<dbReference type="Pfam" id="PF00494">
    <property type="entry name" value="SQS_PSY"/>
    <property type="match status" value="2"/>
</dbReference>
<dbReference type="InterPro" id="IPR002060">
    <property type="entry name" value="Squ/phyt_synthse"/>
</dbReference>
<keyword evidence="8" id="KW-1185">Reference proteome</keyword>
<dbReference type="SUPFAM" id="SSF48576">
    <property type="entry name" value="Terpenoid synthases"/>
    <property type="match status" value="1"/>
</dbReference>
<dbReference type="PANTHER" id="PTHR21181:SF13">
    <property type="entry name" value="NADH DEHYDROGENASE (UBIQUINONE) COMPLEX I, ASSEMBLY FACTOR 6"/>
    <property type="match status" value="1"/>
</dbReference>
<dbReference type="OrthoDB" id="270318at2759"/>
<keyword evidence="5" id="KW-0472">Membrane</keyword>
<name>A0A6A6HN31_VIRVR</name>
<evidence type="ECO:0000256" key="5">
    <source>
        <dbReference type="ARBA" id="ARBA00023136"/>
    </source>
</evidence>
<evidence type="ECO:0000256" key="3">
    <source>
        <dbReference type="ARBA" id="ARBA00022946"/>
    </source>
</evidence>
<evidence type="ECO:0000256" key="4">
    <source>
        <dbReference type="ARBA" id="ARBA00023128"/>
    </source>
</evidence>
<organism evidence="7 8">
    <name type="scientific">Viridothelium virens</name>
    <name type="common">Speckled blister lichen</name>
    <name type="synonym">Trypethelium virens</name>
    <dbReference type="NCBI Taxonomy" id="1048519"/>
    <lineage>
        <taxon>Eukaryota</taxon>
        <taxon>Fungi</taxon>
        <taxon>Dikarya</taxon>
        <taxon>Ascomycota</taxon>
        <taxon>Pezizomycotina</taxon>
        <taxon>Dothideomycetes</taxon>
        <taxon>Dothideomycetes incertae sedis</taxon>
        <taxon>Trypetheliales</taxon>
        <taxon>Trypetheliaceae</taxon>
        <taxon>Viridothelium</taxon>
    </lineage>
</organism>
<evidence type="ECO:0000256" key="2">
    <source>
        <dbReference type="ARBA" id="ARBA00022792"/>
    </source>
</evidence>
<dbReference type="GO" id="GO:0005743">
    <property type="term" value="C:mitochondrial inner membrane"/>
    <property type="evidence" value="ECO:0007669"/>
    <property type="project" value="UniProtKB-SubCell"/>
</dbReference>
<keyword evidence="2" id="KW-0999">Mitochondrion inner membrane</keyword>
<dbReference type="Gene3D" id="1.10.600.10">
    <property type="entry name" value="Farnesyl Diphosphate Synthase"/>
    <property type="match status" value="1"/>
</dbReference>
<keyword evidence="3" id="KW-0809">Transit peptide</keyword>